<name>A0A1J1HK08_9DIPT</name>
<dbReference type="EMBL" id="CVRI01000006">
    <property type="protein sequence ID" value="CRK88392.1"/>
    <property type="molecule type" value="Genomic_DNA"/>
</dbReference>
<accession>A0A1J1HK08</accession>
<protein>
    <submittedName>
        <fullName evidence="1">CLUMA_CG002169, isoform A</fullName>
    </submittedName>
</protein>
<dbReference type="Proteomes" id="UP000183832">
    <property type="component" value="Unassembled WGS sequence"/>
</dbReference>
<keyword evidence="2" id="KW-1185">Reference proteome</keyword>
<proteinExistence type="predicted"/>
<gene>
    <name evidence="1" type="ORF">CLUMA_CG002169</name>
</gene>
<dbReference type="AlphaFoldDB" id="A0A1J1HK08"/>
<reference evidence="1 2" key="1">
    <citation type="submission" date="2015-04" db="EMBL/GenBank/DDBJ databases">
        <authorList>
            <person name="Syromyatnikov M.Y."/>
            <person name="Popov V.N."/>
        </authorList>
    </citation>
    <scope>NUCLEOTIDE SEQUENCE [LARGE SCALE GENOMIC DNA]</scope>
</reference>
<organism evidence="1 2">
    <name type="scientific">Clunio marinus</name>
    <dbReference type="NCBI Taxonomy" id="568069"/>
    <lineage>
        <taxon>Eukaryota</taxon>
        <taxon>Metazoa</taxon>
        <taxon>Ecdysozoa</taxon>
        <taxon>Arthropoda</taxon>
        <taxon>Hexapoda</taxon>
        <taxon>Insecta</taxon>
        <taxon>Pterygota</taxon>
        <taxon>Neoptera</taxon>
        <taxon>Endopterygota</taxon>
        <taxon>Diptera</taxon>
        <taxon>Nematocera</taxon>
        <taxon>Chironomoidea</taxon>
        <taxon>Chironomidae</taxon>
        <taxon>Clunio</taxon>
    </lineage>
</organism>
<evidence type="ECO:0000313" key="1">
    <source>
        <dbReference type="EMBL" id="CRK88392.1"/>
    </source>
</evidence>
<sequence>MEILCDFRIKILSSTGENKRCVKCYLRSWLSIDYDICVTPTSFIFIAFSRRKSNAKKSP</sequence>
<evidence type="ECO:0000313" key="2">
    <source>
        <dbReference type="Proteomes" id="UP000183832"/>
    </source>
</evidence>